<proteinExistence type="predicted"/>
<accession>A0A1U9NIP0</accession>
<organism evidence="1 2">
    <name type="scientific">Anaerohalosphaera lusitana</name>
    <dbReference type="NCBI Taxonomy" id="1936003"/>
    <lineage>
        <taxon>Bacteria</taxon>
        <taxon>Pseudomonadati</taxon>
        <taxon>Planctomycetota</taxon>
        <taxon>Phycisphaerae</taxon>
        <taxon>Sedimentisphaerales</taxon>
        <taxon>Anaerohalosphaeraceae</taxon>
        <taxon>Anaerohalosphaera</taxon>
    </lineage>
</organism>
<dbReference type="STRING" id="1936003.STSP2_00952"/>
<gene>
    <name evidence="1" type="ORF">STSP2_00952</name>
</gene>
<dbReference type="Proteomes" id="UP000189674">
    <property type="component" value="Chromosome"/>
</dbReference>
<name>A0A1U9NIP0_9BACT</name>
<evidence type="ECO:0000313" key="2">
    <source>
        <dbReference type="Proteomes" id="UP000189674"/>
    </source>
</evidence>
<protein>
    <recommendedName>
        <fullName evidence="3">PEP-CTERM protein-sorting domain-containing protein</fullName>
    </recommendedName>
</protein>
<sequence>MTEYSFTWLIWCRVLTAAFFLAQGFHTVAEAKIVIDDGQRHVIDDTESIFSDGVELDLGIFQDPSTHFDLVEGGSLLGLGVHGNATVTMTGGEVETDIVVTDNARVTISGGSIGARLANFSDNFIYLNGTGFQVVDQAGIETDLHYGDSLSDYVPFVQEVEFGIATNYYTGTIRGVLADGSIINNRFDIFRNSTFGGSGDIIVLPEPGTLILLSLGGFLFRRETVRR</sequence>
<dbReference type="RefSeq" id="WP_146660285.1">
    <property type="nucleotide sequence ID" value="NZ_CP019791.1"/>
</dbReference>
<reference evidence="2" key="1">
    <citation type="submission" date="2017-02" db="EMBL/GenBank/DDBJ databases">
        <title>Comparative genomics and description of representatives of a novel lineage of planctomycetes thriving in anoxic sediments.</title>
        <authorList>
            <person name="Spring S."/>
            <person name="Bunk B."/>
            <person name="Sproer C."/>
        </authorList>
    </citation>
    <scope>NUCLEOTIDE SEQUENCE [LARGE SCALE GENOMIC DNA]</scope>
    <source>
        <strain evidence="2">ST-NAGAB-D1</strain>
    </source>
</reference>
<evidence type="ECO:0008006" key="3">
    <source>
        <dbReference type="Google" id="ProtNLM"/>
    </source>
</evidence>
<dbReference type="KEGG" id="alus:STSP2_00952"/>
<evidence type="ECO:0000313" key="1">
    <source>
        <dbReference type="EMBL" id="AQT67802.1"/>
    </source>
</evidence>
<dbReference type="EMBL" id="CP019791">
    <property type="protein sequence ID" value="AQT67802.1"/>
    <property type="molecule type" value="Genomic_DNA"/>
</dbReference>
<dbReference type="AlphaFoldDB" id="A0A1U9NIP0"/>
<keyword evidence="2" id="KW-1185">Reference proteome</keyword>